<proteinExistence type="predicted"/>
<feature type="domain" description="DUF4037" evidence="1">
    <location>
        <begin position="128"/>
        <end position="227"/>
    </location>
</feature>
<name>A0A6B1DV01_9CHLR</name>
<comment type="caution">
    <text evidence="2">The sequence shown here is derived from an EMBL/GenBank/DDBJ whole genome shotgun (WGS) entry which is preliminary data.</text>
</comment>
<dbReference type="EMBL" id="VXPY01000085">
    <property type="protein sequence ID" value="MYD91068.1"/>
    <property type="molecule type" value="Genomic_DNA"/>
</dbReference>
<dbReference type="Pfam" id="PF13228">
    <property type="entry name" value="DUF4037"/>
    <property type="match status" value="1"/>
</dbReference>
<dbReference type="AlphaFoldDB" id="A0A6B1DV01"/>
<protein>
    <submittedName>
        <fullName evidence="2">DUF4037 domain-containing protein</fullName>
    </submittedName>
</protein>
<reference evidence="2" key="1">
    <citation type="submission" date="2019-09" db="EMBL/GenBank/DDBJ databases">
        <title>Characterisation of the sponge microbiome using genome-centric metagenomics.</title>
        <authorList>
            <person name="Engelberts J.P."/>
            <person name="Robbins S.J."/>
            <person name="De Goeij J.M."/>
            <person name="Aranda M."/>
            <person name="Bell S.C."/>
            <person name="Webster N.S."/>
        </authorList>
    </citation>
    <scope>NUCLEOTIDE SEQUENCE</scope>
    <source>
        <strain evidence="2">SB0662_bin_9</strain>
    </source>
</reference>
<evidence type="ECO:0000259" key="1">
    <source>
        <dbReference type="Pfam" id="PF13228"/>
    </source>
</evidence>
<dbReference type="InterPro" id="IPR025117">
    <property type="entry name" value="DUF4037"/>
</dbReference>
<gene>
    <name evidence="2" type="ORF">F4Y08_12160</name>
</gene>
<accession>A0A6B1DV01</accession>
<organism evidence="2">
    <name type="scientific">Caldilineaceae bacterium SB0662_bin_9</name>
    <dbReference type="NCBI Taxonomy" id="2605258"/>
    <lineage>
        <taxon>Bacteria</taxon>
        <taxon>Bacillati</taxon>
        <taxon>Chloroflexota</taxon>
        <taxon>Caldilineae</taxon>
        <taxon>Caldilineales</taxon>
        <taxon>Caldilineaceae</taxon>
    </lineage>
</organism>
<sequence>MASQIVEQSRQLFVEVVQPILDARFPEVAAETAFGLFGYGSEALGLDDEHSRDHQFGLRIDALMPERLFQAQAEELREVVSRALPEMFLGMALREGHVAGAGLAPDSLEGFMQRTIGLPGVPETLAEWLSIAEEEVTHVTNGWVWRDDSGRFTEIRRAFADYWPEPVRMRRLAHWCRYFSGMGVYALQRALLRDDHYYANVTSSRSIRWAVQMAFMLERRFYPYDKWIMHRFRDLPTMWPKMGHLVEAAVWPGTMPAEQLRFLEEISDILDAELVDQGLIASHPKFARSPTSGYRVLEHAYAELLRQCPEEIRTVVPEWDQVQLETFHSGWVAGLPLVEWDAILNLEVVSPDVG</sequence>
<evidence type="ECO:0000313" key="2">
    <source>
        <dbReference type="EMBL" id="MYD91068.1"/>
    </source>
</evidence>